<comment type="pathway">
    <text evidence="5">Amine and polyamine biosynthesis; spermidine biosynthesis; spermidine from putrescine: step 1/1.</text>
</comment>
<dbReference type="FunFam" id="3.40.50.150:FF:000088">
    <property type="entry name" value="Polyamine aminopropyltransferase"/>
    <property type="match status" value="1"/>
</dbReference>
<dbReference type="Gene3D" id="3.40.50.150">
    <property type="entry name" value="Vaccinia Virus protein VP39"/>
    <property type="match status" value="1"/>
</dbReference>
<dbReference type="InterPro" id="IPR001045">
    <property type="entry name" value="Spermi_synthase"/>
</dbReference>
<evidence type="ECO:0000256" key="3">
    <source>
        <dbReference type="ARBA" id="ARBA00023066"/>
    </source>
</evidence>
<feature type="transmembrane region" description="Helical" evidence="5">
    <location>
        <begin position="91"/>
        <end position="111"/>
    </location>
</feature>
<dbReference type="EMBL" id="CP036434">
    <property type="protein sequence ID" value="QDV06719.1"/>
    <property type="molecule type" value="Genomic_DNA"/>
</dbReference>
<evidence type="ECO:0000259" key="7">
    <source>
        <dbReference type="PROSITE" id="PS51006"/>
    </source>
</evidence>
<proteinExistence type="inferred from homology"/>
<dbReference type="GO" id="GO:0008295">
    <property type="term" value="P:spermidine biosynthetic process"/>
    <property type="evidence" value="ECO:0007669"/>
    <property type="project" value="UniProtKB-UniRule"/>
</dbReference>
<dbReference type="UniPathway" id="UPA00248">
    <property type="reaction ID" value="UER00314"/>
</dbReference>
<comment type="similarity">
    <text evidence="1 5">Belongs to the spermidine/spermine synthase family.</text>
</comment>
<feature type="binding site" evidence="5">
    <location>
        <begin position="366"/>
        <end position="367"/>
    </location>
    <ligand>
        <name>S-methyl-5'-thioadenosine</name>
        <dbReference type="ChEBI" id="CHEBI:17509"/>
    </ligand>
</feature>
<comment type="function">
    <text evidence="5">Catalyzes the irreversible transfer of a propylamine group from the amino donor S-adenosylmethioninamine (decarboxy-AdoMet) to putrescine (1,4-diaminobutane) to yield spermidine.</text>
</comment>
<dbReference type="GO" id="GO:0005886">
    <property type="term" value="C:plasma membrane"/>
    <property type="evidence" value="ECO:0007669"/>
    <property type="project" value="UniProtKB-SubCell"/>
</dbReference>
<comment type="subcellular location">
    <subcellularLocation>
        <location evidence="5">Cell membrane</location>
        <topology evidence="5">Multi-pass membrane protein</topology>
    </subcellularLocation>
</comment>
<dbReference type="PROSITE" id="PS51006">
    <property type="entry name" value="PABS_2"/>
    <property type="match status" value="1"/>
</dbReference>
<feature type="transmembrane region" description="Helical" evidence="5">
    <location>
        <begin position="58"/>
        <end position="79"/>
    </location>
</feature>
<feature type="transmembrane region" description="Helical" evidence="5">
    <location>
        <begin position="214"/>
        <end position="233"/>
    </location>
</feature>
<dbReference type="CDD" id="cd02440">
    <property type="entry name" value="AdoMet_MTases"/>
    <property type="match status" value="1"/>
</dbReference>
<comment type="caution">
    <text evidence="5">Lacks conserved residue(s) required for the propagation of feature annotation.</text>
</comment>
<dbReference type="InterPro" id="IPR030374">
    <property type="entry name" value="PABS"/>
</dbReference>
<feature type="domain" description="PABS" evidence="7">
    <location>
        <begin position="227"/>
        <end position="463"/>
    </location>
</feature>
<name>A0A518ERJ7_9BACT</name>
<feature type="binding site" evidence="5">
    <location>
        <position position="312"/>
    </location>
    <ligand>
        <name>spermidine</name>
        <dbReference type="ChEBI" id="CHEBI:57834"/>
    </ligand>
</feature>
<evidence type="ECO:0000313" key="9">
    <source>
        <dbReference type="Proteomes" id="UP000320390"/>
    </source>
</evidence>
<dbReference type="RefSeq" id="WP_145197140.1">
    <property type="nucleotide sequence ID" value="NZ_CP036434.1"/>
</dbReference>
<keyword evidence="9" id="KW-1185">Reference proteome</keyword>
<feature type="binding site" evidence="5">
    <location>
        <position position="332"/>
    </location>
    <ligand>
        <name>S-methyl-5'-thioadenosine</name>
        <dbReference type="ChEBI" id="CHEBI:17509"/>
    </ligand>
</feature>
<comment type="catalytic activity">
    <reaction evidence="5">
        <text>S-adenosyl 3-(methylsulfanyl)propylamine + putrescine = S-methyl-5'-thioadenosine + spermidine + H(+)</text>
        <dbReference type="Rhea" id="RHEA:12721"/>
        <dbReference type="ChEBI" id="CHEBI:15378"/>
        <dbReference type="ChEBI" id="CHEBI:17509"/>
        <dbReference type="ChEBI" id="CHEBI:57443"/>
        <dbReference type="ChEBI" id="CHEBI:57834"/>
        <dbReference type="ChEBI" id="CHEBI:326268"/>
        <dbReference type="EC" id="2.5.1.16"/>
    </reaction>
</comment>
<keyword evidence="5" id="KW-0812">Transmembrane</keyword>
<feature type="transmembrane region" description="Helical" evidence="5">
    <location>
        <begin position="24"/>
        <end position="46"/>
    </location>
</feature>
<dbReference type="GO" id="GO:0010487">
    <property type="term" value="F:thermospermine synthase activity"/>
    <property type="evidence" value="ECO:0007669"/>
    <property type="project" value="UniProtKB-ARBA"/>
</dbReference>
<evidence type="ECO:0000256" key="2">
    <source>
        <dbReference type="ARBA" id="ARBA00022679"/>
    </source>
</evidence>
<protein>
    <recommendedName>
        <fullName evidence="5">Polyamine aminopropyltransferase</fullName>
    </recommendedName>
    <alternativeName>
        <fullName evidence="5">Putrescine aminopropyltransferase</fullName>
        <shortName evidence="5">PAPT</shortName>
    </alternativeName>
    <alternativeName>
        <fullName evidence="5">Spermidine synthase</fullName>
        <shortName evidence="5">SPDS</shortName>
        <shortName evidence="5">SPDSY</shortName>
        <ecNumber evidence="5">2.5.1.16</ecNumber>
    </alternativeName>
</protein>
<evidence type="ECO:0000256" key="4">
    <source>
        <dbReference type="ARBA" id="ARBA00023115"/>
    </source>
</evidence>
<evidence type="ECO:0000256" key="1">
    <source>
        <dbReference type="ARBA" id="ARBA00007867"/>
    </source>
</evidence>
<feature type="binding site" evidence="5">
    <location>
        <position position="288"/>
    </location>
    <ligand>
        <name>spermidine</name>
        <dbReference type="ChEBI" id="CHEBI:57834"/>
    </ligand>
</feature>
<keyword evidence="5" id="KW-1003">Cell membrane</keyword>
<dbReference type="OrthoDB" id="9793120at2"/>
<gene>
    <name evidence="8" type="primary">speE_2</name>
    <name evidence="5" type="synonym">speE</name>
    <name evidence="8" type="ORF">Poly30_22340</name>
</gene>
<dbReference type="HAMAP" id="MF_00198">
    <property type="entry name" value="Spermidine_synth"/>
    <property type="match status" value="1"/>
</dbReference>
<dbReference type="SUPFAM" id="SSF53335">
    <property type="entry name" value="S-adenosyl-L-methionine-dependent methyltransferases"/>
    <property type="match status" value="1"/>
</dbReference>
<dbReference type="PANTHER" id="PTHR43317">
    <property type="entry name" value="THERMOSPERMINE SYNTHASE ACAULIS5"/>
    <property type="match status" value="1"/>
</dbReference>
<dbReference type="AlphaFoldDB" id="A0A518ERJ7"/>
<dbReference type="InterPro" id="IPR029063">
    <property type="entry name" value="SAM-dependent_MTases_sf"/>
</dbReference>
<dbReference type="EC" id="2.5.1.16" evidence="5"/>
<feature type="transmembrane region" description="Helical" evidence="5">
    <location>
        <begin position="154"/>
        <end position="177"/>
    </location>
</feature>
<dbReference type="PANTHER" id="PTHR43317:SF1">
    <property type="entry name" value="THERMOSPERMINE SYNTHASE ACAULIS5"/>
    <property type="match status" value="1"/>
</dbReference>
<keyword evidence="5" id="KW-1133">Transmembrane helix</keyword>
<evidence type="ECO:0000256" key="5">
    <source>
        <dbReference type="HAMAP-Rule" id="MF_00198"/>
    </source>
</evidence>
<accession>A0A518ERJ7</accession>
<comment type="subunit">
    <text evidence="5">Homodimer or homotetramer.</text>
</comment>
<sequence length="519" mass="56841">MPGVTHGAGAEEIEGDGQREHPPLGLNLAFAVVFLVSACGLGYQLVAGTTSSYLLGDSVTQFSFTIGLYLFALGIGSYLSKFVDRDLATVFVRVELAVAVVGGVSALSLFFAWESELWFRPLLYGQILAVGALVGIEIPLLVRLLEEELELKELIARVLSWDYVGALIAALLFPLVLVPRLGLARAALAFGLVNALVALWSVSLFQGRLRRPMALRIQSGLVVVALGVLFSQATTLTSIAEHTIYAGEIVHARTSPYQRVVVTRANKSYQLFLSGALQFNSEDEYRYHEALVHPAMATSPDPRRVLILGGGDGLACREVLRHPSVEKVVLVDLDPAVTDLARTFQPFVELNGGAFDDPRVEIINADAMAWLEEGANLFDVAIVDFPDPHSFSVGKLYTDTFYSLLMGRVAPDGAIVVQSTSPRLAPNSYWCIAETMESVGLYVRPYHAAVPSFGEWGFMLASQREFPIPTDVPDGLRFLSDAYVPTLFVLPEDARRREVDVNRLSTQSLVRYYDDELRP</sequence>
<dbReference type="Pfam" id="PF01564">
    <property type="entry name" value="Spermine_synth"/>
    <property type="match status" value="1"/>
</dbReference>
<feature type="active site" description="Proton acceptor" evidence="5 6">
    <location>
        <position position="384"/>
    </location>
</feature>
<dbReference type="NCBIfam" id="NF002956">
    <property type="entry name" value="PRK03612.1"/>
    <property type="match status" value="1"/>
</dbReference>
<reference evidence="8 9" key="1">
    <citation type="submission" date="2019-02" db="EMBL/GenBank/DDBJ databases">
        <title>Deep-cultivation of Planctomycetes and their phenomic and genomic characterization uncovers novel biology.</title>
        <authorList>
            <person name="Wiegand S."/>
            <person name="Jogler M."/>
            <person name="Boedeker C."/>
            <person name="Pinto D."/>
            <person name="Vollmers J."/>
            <person name="Rivas-Marin E."/>
            <person name="Kohn T."/>
            <person name="Peeters S.H."/>
            <person name="Heuer A."/>
            <person name="Rast P."/>
            <person name="Oberbeckmann S."/>
            <person name="Bunk B."/>
            <person name="Jeske O."/>
            <person name="Meyerdierks A."/>
            <person name="Storesund J.E."/>
            <person name="Kallscheuer N."/>
            <person name="Luecker S."/>
            <person name="Lage O.M."/>
            <person name="Pohl T."/>
            <person name="Merkel B.J."/>
            <person name="Hornburger P."/>
            <person name="Mueller R.-W."/>
            <person name="Bruemmer F."/>
            <person name="Labrenz M."/>
            <person name="Spormann A.M."/>
            <person name="Op den Camp H."/>
            <person name="Overmann J."/>
            <person name="Amann R."/>
            <person name="Jetten M.S.M."/>
            <person name="Mascher T."/>
            <person name="Medema M.H."/>
            <person name="Devos D.P."/>
            <person name="Kaster A.-K."/>
            <person name="Ovreas L."/>
            <person name="Rohde M."/>
            <person name="Galperin M.Y."/>
            <person name="Jogler C."/>
        </authorList>
    </citation>
    <scope>NUCLEOTIDE SEQUENCE [LARGE SCALE GENOMIC DNA]</scope>
    <source>
        <strain evidence="8 9">Poly30</strain>
    </source>
</reference>
<dbReference type="GO" id="GO:0004766">
    <property type="term" value="F:spermidine synthase activity"/>
    <property type="evidence" value="ECO:0007669"/>
    <property type="project" value="UniProtKB-UniRule"/>
</dbReference>
<keyword evidence="4 5" id="KW-0620">Polyamine biosynthesis</keyword>
<dbReference type="Proteomes" id="UP000320390">
    <property type="component" value="Chromosome"/>
</dbReference>
<keyword evidence="2 5" id="KW-0808">Transferase</keyword>
<evidence type="ECO:0000256" key="6">
    <source>
        <dbReference type="PROSITE-ProRule" id="PRU00354"/>
    </source>
</evidence>
<feature type="transmembrane region" description="Helical" evidence="5">
    <location>
        <begin position="123"/>
        <end position="142"/>
    </location>
</feature>
<keyword evidence="3 5" id="KW-0745">Spermidine biosynthesis</keyword>
<organism evidence="8 9">
    <name type="scientific">Saltatorellus ferox</name>
    <dbReference type="NCBI Taxonomy" id="2528018"/>
    <lineage>
        <taxon>Bacteria</taxon>
        <taxon>Pseudomonadati</taxon>
        <taxon>Planctomycetota</taxon>
        <taxon>Planctomycetia</taxon>
        <taxon>Planctomycetia incertae sedis</taxon>
        <taxon>Saltatorellus</taxon>
    </lineage>
</organism>
<feature type="transmembrane region" description="Helical" evidence="5">
    <location>
        <begin position="183"/>
        <end position="202"/>
    </location>
</feature>
<keyword evidence="5" id="KW-0472">Membrane</keyword>
<feature type="binding site" evidence="5">
    <location>
        <position position="258"/>
    </location>
    <ligand>
        <name>S-methyl-5'-thioadenosine</name>
        <dbReference type="ChEBI" id="CHEBI:17509"/>
    </ligand>
</feature>
<evidence type="ECO:0000313" key="8">
    <source>
        <dbReference type="EMBL" id="QDV06719.1"/>
    </source>
</evidence>